<name>A0ABX7NEY1_9BACT</name>
<evidence type="ECO:0008006" key="4">
    <source>
        <dbReference type="Google" id="ProtNLM"/>
    </source>
</evidence>
<sequence length="183" mass="19679">MKALFTGGLLLAGNAVAQEPAPTPESMELGIHLAYARALEDPEGDGYGGPGVRVHLLRNFGEYLAVGGEAAAYSKAGSRTVVTFDGTHHYRTENKPLLQAGAVVRLGVDLGGIRPAFVGGLGWSKGWLETLDVSIGAEIQMTPVEWLPLSVDVRLHESLYSYGTEDDVQAEYVTLGLGWRLRW</sequence>
<proteinExistence type="predicted"/>
<keyword evidence="3" id="KW-1185">Reference proteome</keyword>
<dbReference type="EMBL" id="CP071091">
    <property type="protein sequence ID" value="QSQ17016.1"/>
    <property type="molecule type" value="Genomic_DNA"/>
</dbReference>
<evidence type="ECO:0000313" key="2">
    <source>
        <dbReference type="EMBL" id="QSQ17016.1"/>
    </source>
</evidence>
<accession>A0ABX7NEY1</accession>
<organism evidence="2 3">
    <name type="scientific">Myxococcus landrumensis</name>
    <dbReference type="NCBI Taxonomy" id="2813577"/>
    <lineage>
        <taxon>Bacteria</taxon>
        <taxon>Pseudomonadati</taxon>
        <taxon>Myxococcota</taxon>
        <taxon>Myxococcia</taxon>
        <taxon>Myxococcales</taxon>
        <taxon>Cystobacterineae</taxon>
        <taxon>Myxococcaceae</taxon>
        <taxon>Myxococcus</taxon>
    </lineage>
</organism>
<keyword evidence="1" id="KW-0732">Signal</keyword>
<feature type="signal peptide" evidence="1">
    <location>
        <begin position="1"/>
        <end position="17"/>
    </location>
</feature>
<dbReference type="RefSeq" id="WP_206718652.1">
    <property type="nucleotide sequence ID" value="NZ_CP071091.1"/>
</dbReference>
<evidence type="ECO:0000256" key="1">
    <source>
        <dbReference type="SAM" id="SignalP"/>
    </source>
</evidence>
<dbReference type="Proteomes" id="UP000663090">
    <property type="component" value="Chromosome"/>
</dbReference>
<protein>
    <recommendedName>
        <fullName evidence="4">Outer membrane protein beta-barrel domain-containing protein</fullName>
    </recommendedName>
</protein>
<gene>
    <name evidence="2" type="ORF">JY572_13585</name>
</gene>
<evidence type="ECO:0000313" key="3">
    <source>
        <dbReference type="Proteomes" id="UP000663090"/>
    </source>
</evidence>
<feature type="chain" id="PRO_5046286783" description="Outer membrane protein beta-barrel domain-containing protein" evidence="1">
    <location>
        <begin position="18"/>
        <end position="183"/>
    </location>
</feature>
<reference evidence="2 3" key="1">
    <citation type="submission" date="2021-02" db="EMBL/GenBank/DDBJ databases">
        <title>De Novo genome assembly of isolated myxobacteria.</title>
        <authorList>
            <person name="Stevens D.C."/>
        </authorList>
    </citation>
    <scope>NUCLEOTIDE SEQUENCE [LARGE SCALE GENOMIC DNA]</scope>
    <source>
        <strain evidence="2 3">SCHIC003</strain>
    </source>
</reference>